<evidence type="ECO:0000313" key="2">
    <source>
        <dbReference type="Proteomes" id="UP000215335"/>
    </source>
</evidence>
<proteinExistence type="predicted"/>
<reference evidence="1 2" key="1">
    <citation type="journal article" date="2017" name="Curr. Biol.">
        <title>The Evolution of Venom by Co-option of Single-Copy Genes.</title>
        <authorList>
            <person name="Martinson E.O."/>
            <person name="Mrinalini"/>
            <person name="Kelkar Y.D."/>
            <person name="Chang C.H."/>
            <person name="Werren J.H."/>
        </authorList>
    </citation>
    <scope>NUCLEOTIDE SEQUENCE [LARGE SCALE GENOMIC DNA]</scope>
    <source>
        <strain evidence="1 2">Alberta</strain>
        <tissue evidence="1">Whole body</tissue>
    </source>
</reference>
<dbReference type="Proteomes" id="UP000215335">
    <property type="component" value="Unassembled WGS sequence"/>
</dbReference>
<gene>
    <name evidence="1" type="ORF">TSAR_007605</name>
</gene>
<keyword evidence="2" id="KW-1185">Reference proteome</keyword>
<protein>
    <submittedName>
        <fullName evidence="1">Uncharacterized protein</fullName>
    </submittedName>
</protein>
<evidence type="ECO:0000313" key="1">
    <source>
        <dbReference type="EMBL" id="OXU17695.1"/>
    </source>
</evidence>
<name>A0A232EH67_9HYME</name>
<comment type="caution">
    <text evidence="1">The sequence shown here is derived from an EMBL/GenBank/DDBJ whole genome shotgun (WGS) entry which is preliminary data.</text>
</comment>
<dbReference type="EMBL" id="NNAY01004583">
    <property type="protein sequence ID" value="OXU17695.1"/>
    <property type="molecule type" value="Genomic_DNA"/>
</dbReference>
<organism evidence="1 2">
    <name type="scientific">Trichomalopsis sarcophagae</name>
    <dbReference type="NCBI Taxonomy" id="543379"/>
    <lineage>
        <taxon>Eukaryota</taxon>
        <taxon>Metazoa</taxon>
        <taxon>Ecdysozoa</taxon>
        <taxon>Arthropoda</taxon>
        <taxon>Hexapoda</taxon>
        <taxon>Insecta</taxon>
        <taxon>Pterygota</taxon>
        <taxon>Neoptera</taxon>
        <taxon>Endopterygota</taxon>
        <taxon>Hymenoptera</taxon>
        <taxon>Apocrita</taxon>
        <taxon>Proctotrupomorpha</taxon>
        <taxon>Chalcidoidea</taxon>
        <taxon>Pteromalidae</taxon>
        <taxon>Pteromalinae</taxon>
        <taxon>Trichomalopsis</taxon>
    </lineage>
</organism>
<accession>A0A232EH67</accession>
<dbReference type="AlphaFoldDB" id="A0A232EH67"/>
<sequence>MLGENEKAYGRRSETGWTLCIMLY</sequence>